<proteinExistence type="predicted"/>
<dbReference type="Pfam" id="PF00462">
    <property type="entry name" value="Glutaredoxin"/>
    <property type="match status" value="1"/>
</dbReference>
<reference evidence="2 3" key="1">
    <citation type="submission" date="2018-03" db="EMBL/GenBank/DDBJ databases">
        <title>Genome sequence of Clostridium luticellarii DSM 29923.</title>
        <authorList>
            <person name="Poehlein A."/>
            <person name="Daniel R."/>
        </authorList>
    </citation>
    <scope>NUCLEOTIDE SEQUENCE [LARGE SCALE GENOMIC DNA]</scope>
    <source>
        <strain evidence="2 3">DSM 29923</strain>
    </source>
</reference>
<dbReference type="PANTHER" id="PTHR34386:SF1">
    <property type="entry name" value="GLUTAREDOXIN-LIKE PROTEIN NRDH"/>
    <property type="match status" value="1"/>
</dbReference>
<dbReference type="Proteomes" id="UP000237798">
    <property type="component" value="Unassembled WGS sequence"/>
</dbReference>
<feature type="domain" description="Glutaredoxin" evidence="1">
    <location>
        <begin position="4"/>
        <end position="61"/>
    </location>
</feature>
<keyword evidence="3" id="KW-1185">Reference proteome</keyword>
<organism evidence="2 3">
    <name type="scientific">Clostridium luticellarii</name>
    <dbReference type="NCBI Taxonomy" id="1691940"/>
    <lineage>
        <taxon>Bacteria</taxon>
        <taxon>Bacillati</taxon>
        <taxon>Bacillota</taxon>
        <taxon>Clostridia</taxon>
        <taxon>Eubacteriales</taxon>
        <taxon>Clostridiaceae</taxon>
        <taxon>Clostridium</taxon>
    </lineage>
</organism>
<dbReference type="PROSITE" id="PS51354">
    <property type="entry name" value="GLUTAREDOXIN_2"/>
    <property type="match status" value="1"/>
</dbReference>
<name>A0A2T0B4Q1_9CLOT</name>
<dbReference type="SUPFAM" id="SSF52833">
    <property type="entry name" value="Thioredoxin-like"/>
    <property type="match status" value="1"/>
</dbReference>
<dbReference type="OrthoDB" id="9795531at2"/>
<gene>
    <name evidence="2" type="primary">nrdH</name>
    <name evidence="2" type="ORF">CLLU_35840</name>
</gene>
<sequence>MNKVDIFTTSTCQYCHSAKEFFTKHNVDFTEHNVTTDPNARRQLMEKGYRSVPVIVIDGEYLVGFNEAKVASLLGI</sequence>
<dbReference type="Gene3D" id="3.40.30.10">
    <property type="entry name" value="Glutaredoxin"/>
    <property type="match status" value="1"/>
</dbReference>
<dbReference type="AlphaFoldDB" id="A0A2T0B4Q1"/>
<dbReference type="EMBL" id="PVXP01000115">
    <property type="protein sequence ID" value="PRR78859.1"/>
    <property type="molecule type" value="Genomic_DNA"/>
</dbReference>
<protein>
    <submittedName>
        <fullName evidence="2">Glutaredoxin-like protein NrdH</fullName>
    </submittedName>
</protein>
<comment type="caution">
    <text evidence="2">The sequence shown here is derived from an EMBL/GenBank/DDBJ whole genome shotgun (WGS) entry which is preliminary data.</text>
</comment>
<dbReference type="GO" id="GO:0045454">
    <property type="term" value="P:cell redox homeostasis"/>
    <property type="evidence" value="ECO:0007669"/>
    <property type="project" value="TreeGrafter"/>
</dbReference>
<dbReference type="CDD" id="cd02976">
    <property type="entry name" value="NrdH"/>
    <property type="match status" value="1"/>
</dbReference>
<dbReference type="PANTHER" id="PTHR34386">
    <property type="entry name" value="GLUTAREDOXIN"/>
    <property type="match status" value="1"/>
</dbReference>
<dbReference type="GO" id="GO:0009055">
    <property type="term" value="F:electron transfer activity"/>
    <property type="evidence" value="ECO:0007669"/>
    <property type="project" value="TreeGrafter"/>
</dbReference>
<evidence type="ECO:0000259" key="1">
    <source>
        <dbReference type="Pfam" id="PF00462"/>
    </source>
</evidence>
<dbReference type="InterPro" id="IPR036249">
    <property type="entry name" value="Thioredoxin-like_sf"/>
</dbReference>
<evidence type="ECO:0000313" key="2">
    <source>
        <dbReference type="EMBL" id="PRR78859.1"/>
    </source>
</evidence>
<accession>A0A2T0B4Q1</accession>
<evidence type="ECO:0000313" key="3">
    <source>
        <dbReference type="Proteomes" id="UP000237798"/>
    </source>
</evidence>
<dbReference type="InterPro" id="IPR051548">
    <property type="entry name" value="Grx-like_ET"/>
</dbReference>
<dbReference type="RefSeq" id="WP_106011120.1">
    <property type="nucleotide sequence ID" value="NZ_JALCPJ010000028.1"/>
</dbReference>
<dbReference type="InterPro" id="IPR002109">
    <property type="entry name" value="Glutaredoxin"/>
</dbReference>